<reference evidence="2 3" key="1">
    <citation type="submission" date="2008-03" db="EMBL/GenBank/DDBJ databases">
        <title>Complete sequence of Leptothrix cholodnii SP-6.</title>
        <authorList>
            <consortium name="US DOE Joint Genome Institute"/>
            <person name="Copeland A."/>
            <person name="Lucas S."/>
            <person name="Lapidus A."/>
            <person name="Glavina del Rio T."/>
            <person name="Dalin E."/>
            <person name="Tice H."/>
            <person name="Bruce D."/>
            <person name="Goodwin L."/>
            <person name="Pitluck S."/>
            <person name="Chertkov O."/>
            <person name="Brettin T."/>
            <person name="Detter J.C."/>
            <person name="Han C."/>
            <person name="Kuske C.R."/>
            <person name="Schmutz J."/>
            <person name="Larimer F."/>
            <person name="Land M."/>
            <person name="Hauser L."/>
            <person name="Kyrpides N."/>
            <person name="Lykidis A."/>
            <person name="Emerson D."/>
            <person name="Richardson P."/>
        </authorList>
    </citation>
    <scope>NUCLEOTIDE SEQUENCE [LARGE SCALE GENOMIC DNA]</scope>
    <source>
        <strain evidence="3">ATCC 51168 / LMG 8142 / SP-6</strain>
    </source>
</reference>
<keyword evidence="3" id="KW-1185">Reference proteome</keyword>
<dbReference type="KEGG" id="lch:Lcho_1169"/>
<dbReference type="RefSeq" id="WP_012346200.1">
    <property type="nucleotide sequence ID" value="NC_010524.1"/>
</dbReference>
<dbReference type="PANTHER" id="PTHR42834">
    <property type="entry name" value="ENDONUCLEASE/EXONUCLEASE/PHOSPHATASE FAMILY PROTEIN (AFU_ORTHOLOGUE AFUA_3G09210)"/>
    <property type="match status" value="1"/>
</dbReference>
<organism evidence="2 3">
    <name type="scientific">Leptothrix cholodnii (strain ATCC 51168 / LMG 8142 / SP-6)</name>
    <name type="common">Leptothrix discophora (strain SP-6)</name>
    <dbReference type="NCBI Taxonomy" id="395495"/>
    <lineage>
        <taxon>Bacteria</taxon>
        <taxon>Pseudomonadati</taxon>
        <taxon>Pseudomonadota</taxon>
        <taxon>Betaproteobacteria</taxon>
        <taxon>Burkholderiales</taxon>
        <taxon>Sphaerotilaceae</taxon>
        <taxon>Leptothrix</taxon>
    </lineage>
</organism>
<dbReference type="GO" id="GO:0004519">
    <property type="term" value="F:endonuclease activity"/>
    <property type="evidence" value="ECO:0007669"/>
    <property type="project" value="UniProtKB-KW"/>
</dbReference>
<proteinExistence type="predicted"/>
<protein>
    <submittedName>
        <fullName evidence="2">Endonuclease/exonuclease/phosphatase</fullName>
    </submittedName>
</protein>
<dbReference type="eggNOG" id="COG2374">
    <property type="taxonomic scope" value="Bacteria"/>
</dbReference>
<dbReference type="GO" id="GO:0004527">
    <property type="term" value="F:exonuclease activity"/>
    <property type="evidence" value="ECO:0007669"/>
    <property type="project" value="UniProtKB-KW"/>
</dbReference>
<evidence type="ECO:0000313" key="2">
    <source>
        <dbReference type="EMBL" id="ACB33438.1"/>
    </source>
</evidence>
<evidence type="ECO:0000313" key="3">
    <source>
        <dbReference type="Proteomes" id="UP000001693"/>
    </source>
</evidence>
<keyword evidence="2" id="KW-0255">Endonuclease</keyword>
<dbReference type="AlphaFoldDB" id="B1Y4J9"/>
<dbReference type="Proteomes" id="UP000001693">
    <property type="component" value="Chromosome"/>
</dbReference>
<dbReference type="Pfam" id="PF19580">
    <property type="entry name" value="Exo_endo_phos_3"/>
    <property type="match status" value="1"/>
</dbReference>
<dbReference type="HOGENOM" id="CLU_058239_1_0_4"/>
<keyword evidence="2" id="KW-0269">Exonuclease</keyword>
<accession>B1Y4J9</accession>
<gene>
    <name evidence="2" type="ordered locus">Lcho_1169</name>
</gene>
<dbReference type="InterPro" id="IPR036691">
    <property type="entry name" value="Endo/exonu/phosph_ase_sf"/>
</dbReference>
<keyword evidence="2" id="KW-0378">Hydrolase</keyword>
<dbReference type="STRING" id="395495.Lcho_1169"/>
<sequence length="343" mass="37903">MSYLIAFWNLENLFAPEGHPGREPWLAAAMRRDLAGWTQALFDRKLDQLAAVIVQMKDGAGPDLLGVCEVENGYALQALADRLNALLPARRYAVVHVDSSRDQRGIDTAFIHDSLTLSAQPGELFSHWVMRRTGTRDITQATFVTRAGHQLVALANHWPSRSGEPGEGPQHSAGFRATAGETLGYWHERIRDAKGAGVAVVAMGDFNDDPFDASITDHASATRERGDIQRTQSARFFNLAWRYLTQEAVDRRGKPRTLDGTLYFNGDGHVFDQILVSRGLLGGSGPLRVRDETARIEAWPPMVDHRVGEGPIRFGLPKGNVAENVDIDGFSDHFPVSVRIDEL</sequence>
<name>B1Y4J9_LEPCP</name>
<dbReference type="SUPFAM" id="SSF56219">
    <property type="entry name" value="DNase I-like"/>
    <property type="match status" value="1"/>
</dbReference>
<dbReference type="Gene3D" id="3.60.10.10">
    <property type="entry name" value="Endonuclease/exonuclease/phosphatase"/>
    <property type="match status" value="1"/>
</dbReference>
<dbReference type="EMBL" id="CP001013">
    <property type="protein sequence ID" value="ACB33438.1"/>
    <property type="molecule type" value="Genomic_DNA"/>
</dbReference>
<dbReference type="PANTHER" id="PTHR42834:SF1">
    <property type="entry name" value="ENDONUCLEASE_EXONUCLEASE_PHOSPHATASE FAMILY PROTEIN (AFU_ORTHOLOGUE AFUA_3G09210)"/>
    <property type="match status" value="1"/>
</dbReference>
<feature type="domain" description="Endonuclease/exonuclease/phosphatase" evidence="1">
    <location>
        <begin position="5"/>
        <end position="340"/>
    </location>
</feature>
<evidence type="ECO:0000259" key="1">
    <source>
        <dbReference type="Pfam" id="PF19580"/>
    </source>
</evidence>
<dbReference type="InterPro" id="IPR005135">
    <property type="entry name" value="Endo/exonuclease/phosphatase"/>
</dbReference>
<keyword evidence="2" id="KW-0540">Nuclease</keyword>
<dbReference type="OrthoDB" id="7297112at2"/>